<dbReference type="InterPro" id="IPR015943">
    <property type="entry name" value="WD40/YVTN_repeat-like_dom_sf"/>
</dbReference>
<gene>
    <name evidence="3" type="ORF">FTW19_14925</name>
</gene>
<dbReference type="InterPro" id="IPR011047">
    <property type="entry name" value="Quinoprotein_ADH-like_sf"/>
</dbReference>
<dbReference type="KEGG" id="talb:FTW19_14925"/>
<dbReference type="SUPFAM" id="SSF50998">
    <property type="entry name" value="Quinoprotein alcohol dehydrogenase-like"/>
    <property type="match status" value="2"/>
</dbReference>
<dbReference type="PANTHER" id="PTHR34512">
    <property type="entry name" value="CELL SURFACE PROTEIN"/>
    <property type="match status" value="1"/>
</dbReference>
<feature type="compositionally biased region" description="Low complexity" evidence="1">
    <location>
        <begin position="186"/>
        <end position="195"/>
    </location>
</feature>
<dbReference type="EMBL" id="CP042806">
    <property type="protein sequence ID" value="QEE29173.1"/>
    <property type="molecule type" value="Genomic_DNA"/>
</dbReference>
<sequence length="508" mass="52136">MKTCKQLSWMMSVLLTAGAAQAQIGRGGPEWTTGGADAQRDSFLKYDSYISPASMAKPGFVFLWKQKLSAATSARLSQAVVMQTFIGYRGFKQLAFMSAGGNSIYALDYDLGRPYWEVSFPIVGGATACTTAGVSSPGRNTPLAPGAPGRGLGGSRPAYHSSKGKPGEGYPADAVGPGFGAPPPSTSSRTGTSAASAAPAIPASIMAPGGAFGRPLPVYFITSDGMLHGLGQSNGKEVEKPIPFLPAGSRASDVALVNGVVYAASLQGCAGANQVFALDTESKAVQSWKADGELPAAPALSSKGKLYVTAGKSLVQLEPKSLEAKVLSTQTSSFVTGAMLFKLKDKEVAAAGTTDSKIAIFDTATGDLLGMADVQGKPTALATYDDAAGARWLLVTDKDAAKGTVQALKLTLDGDKISVSTGWSSPDLDAPAQPAIINGVVFALSKGKAGKPATLYALDGTTGKKLWDSGTSVASYVTTSGLSASNGQVYFGTADNTLYAFGFPQERQ</sequence>
<feature type="chain" id="PRO_5022970430" evidence="2">
    <location>
        <begin position="23"/>
        <end position="508"/>
    </location>
</feature>
<dbReference type="OrthoDB" id="101946at2"/>
<keyword evidence="2" id="KW-0732">Signal</keyword>
<evidence type="ECO:0000256" key="1">
    <source>
        <dbReference type="SAM" id="MobiDB-lite"/>
    </source>
</evidence>
<reference evidence="3 4" key="1">
    <citation type="submission" date="2019-08" db="EMBL/GenBank/DDBJ databases">
        <title>Complete genome sequence of Terriglobus albidus strain ORNL.</title>
        <authorList>
            <person name="Podar M."/>
        </authorList>
    </citation>
    <scope>NUCLEOTIDE SEQUENCE [LARGE SCALE GENOMIC DNA]</scope>
    <source>
        <strain evidence="3 4">ORNL</strain>
    </source>
</reference>
<dbReference type="PANTHER" id="PTHR34512:SF30">
    <property type="entry name" value="OUTER MEMBRANE PROTEIN ASSEMBLY FACTOR BAMB"/>
    <property type="match status" value="1"/>
</dbReference>
<evidence type="ECO:0000256" key="2">
    <source>
        <dbReference type="SAM" id="SignalP"/>
    </source>
</evidence>
<dbReference type="AlphaFoldDB" id="A0A5B9EAJ3"/>
<evidence type="ECO:0000313" key="4">
    <source>
        <dbReference type="Proteomes" id="UP000321820"/>
    </source>
</evidence>
<feature type="region of interest" description="Disordered" evidence="1">
    <location>
        <begin position="134"/>
        <end position="195"/>
    </location>
</feature>
<organism evidence="3 4">
    <name type="scientific">Terriglobus albidus</name>
    <dbReference type="NCBI Taxonomy" id="1592106"/>
    <lineage>
        <taxon>Bacteria</taxon>
        <taxon>Pseudomonadati</taxon>
        <taxon>Acidobacteriota</taxon>
        <taxon>Terriglobia</taxon>
        <taxon>Terriglobales</taxon>
        <taxon>Acidobacteriaceae</taxon>
        <taxon>Terriglobus</taxon>
    </lineage>
</organism>
<dbReference type="Gene3D" id="2.130.10.10">
    <property type="entry name" value="YVTN repeat-like/Quinoprotein amine dehydrogenase"/>
    <property type="match status" value="2"/>
</dbReference>
<accession>A0A5B9EAJ3</accession>
<keyword evidence="4" id="KW-1185">Reference proteome</keyword>
<feature type="signal peptide" evidence="2">
    <location>
        <begin position="1"/>
        <end position="22"/>
    </location>
</feature>
<proteinExistence type="predicted"/>
<dbReference type="Proteomes" id="UP000321820">
    <property type="component" value="Chromosome"/>
</dbReference>
<dbReference type="RefSeq" id="WP_147648371.1">
    <property type="nucleotide sequence ID" value="NZ_CP042806.1"/>
</dbReference>
<evidence type="ECO:0000313" key="3">
    <source>
        <dbReference type="EMBL" id="QEE29173.1"/>
    </source>
</evidence>
<name>A0A5B9EAJ3_9BACT</name>
<protein>
    <submittedName>
        <fullName evidence="3">PQQ-binding-like beta-propeller repeat protein</fullName>
    </submittedName>
</protein>